<dbReference type="EMBL" id="CM056819">
    <property type="protein sequence ID" value="KAJ8624004.1"/>
    <property type="molecule type" value="Genomic_DNA"/>
</dbReference>
<sequence length="415" mass="47399">MGPLEKFDGLEMLANQCISILEGKVSLPCLKEEKEKESTSLEIAKKKIKKEYNNMPYKKIKLIKSPEDQPLPGWLEAHLRMSPYRTPKFILHFHKGLTFSDVKHNLNRLLIPKEVAHETLIPGLGYNDIVKAEKGPLSEGIKLVGLDRMGRKWNLELKWWSSSGAHNLIGEWMKLVKCNGLKAKIHTVDVSVFKYGESENQICFLILHSDNEENKEKKSSPTCQIEEVEEDVAQTFFTVLDSARLLTSSSPMAFYDSTPMMCCSSEVHLTVQELLQLRQIPHRIPDVILEDGDYHLLSCSFEKPCFFCDDKYSTSDPVYCYGVLMGGIRQGKPRIPMSDYKVSCEQEHHNKKLLSREFSRIQEDDANDDHHDILSCSYENPSLVCYHKDSSSCPQPRSLEKASTSVAHLFPLILY</sequence>
<protein>
    <submittedName>
        <fullName evidence="1">Uncharacterized protein</fullName>
    </submittedName>
</protein>
<reference evidence="1 2" key="1">
    <citation type="journal article" date="2022" name="Hortic Res">
        <title>A haplotype resolved chromosomal level avocado genome allows analysis of novel avocado genes.</title>
        <authorList>
            <person name="Nath O."/>
            <person name="Fletcher S.J."/>
            <person name="Hayward A."/>
            <person name="Shaw L.M."/>
            <person name="Masouleh A.K."/>
            <person name="Furtado A."/>
            <person name="Henry R.J."/>
            <person name="Mitter N."/>
        </authorList>
    </citation>
    <scope>NUCLEOTIDE SEQUENCE [LARGE SCALE GENOMIC DNA]</scope>
    <source>
        <strain evidence="2">cv. Hass</strain>
    </source>
</reference>
<name>A0ACC2KS36_PERAE</name>
<gene>
    <name evidence="1" type="ORF">MRB53_032534</name>
</gene>
<organism evidence="1 2">
    <name type="scientific">Persea americana</name>
    <name type="common">Avocado</name>
    <dbReference type="NCBI Taxonomy" id="3435"/>
    <lineage>
        <taxon>Eukaryota</taxon>
        <taxon>Viridiplantae</taxon>
        <taxon>Streptophyta</taxon>
        <taxon>Embryophyta</taxon>
        <taxon>Tracheophyta</taxon>
        <taxon>Spermatophyta</taxon>
        <taxon>Magnoliopsida</taxon>
        <taxon>Magnoliidae</taxon>
        <taxon>Laurales</taxon>
        <taxon>Lauraceae</taxon>
        <taxon>Persea</taxon>
    </lineage>
</organism>
<proteinExistence type="predicted"/>
<accession>A0ACC2KS36</accession>
<evidence type="ECO:0000313" key="1">
    <source>
        <dbReference type="EMBL" id="KAJ8624004.1"/>
    </source>
</evidence>
<dbReference type="Proteomes" id="UP001234297">
    <property type="component" value="Chromosome 11"/>
</dbReference>
<evidence type="ECO:0000313" key="2">
    <source>
        <dbReference type="Proteomes" id="UP001234297"/>
    </source>
</evidence>
<comment type="caution">
    <text evidence="1">The sequence shown here is derived from an EMBL/GenBank/DDBJ whole genome shotgun (WGS) entry which is preliminary data.</text>
</comment>
<keyword evidence="2" id="KW-1185">Reference proteome</keyword>